<dbReference type="EMBL" id="LGUB01000055">
    <property type="protein sequence ID" value="KRH94578.1"/>
    <property type="molecule type" value="Genomic_DNA"/>
</dbReference>
<dbReference type="InterPro" id="IPR051320">
    <property type="entry name" value="Viral_Replic_Matur_Polypro"/>
</dbReference>
<dbReference type="PANTHER" id="PTHR33064:SF37">
    <property type="entry name" value="RIBONUCLEASE H"/>
    <property type="match status" value="1"/>
</dbReference>
<evidence type="ECO:0000313" key="3">
    <source>
        <dbReference type="Proteomes" id="UP000051530"/>
    </source>
</evidence>
<dbReference type="Pfam" id="PF00078">
    <property type="entry name" value="RVT_1"/>
    <property type="match status" value="1"/>
</dbReference>
<dbReference type="PROSITE" id="PS50878">
    <property type="entry name" value="RT_POL"/>
    <property type="match status" value="1"/>
</dbReference>
<name>A0A0R0LZ41_9MICR</name>
<reference evidence="2 3" key="1">
    <citation type="submission" date="2015-07" db="EMBL/GenBank/DDBJ databases">
        <title>The genome of Pseudoloma neurophilia, a relevant intracellular parasite of the zebrafish.</title>
        <authorList>
            <person name="Ndikumana S."/>
            <person name="Pelin A."/>
            <person name="Sanders J."/>
            <person name="Corradi N."/>
        </authorList>
    </citation>
    <scope>NUCLEOTIDE SEQUENCE [LARGE SCALE GENOMIC DNA]</scope>
    <source>
        <strain evidence="2 3">MK1</strain>
    </source>
</reference>
<evidence type="ECO:0000259" key="1">
    <source>
        <dbReference type="PROSITE" id="PS50878"/>
    </source>
</evidence>
<dbReference type="InterPro" id="IPR043502">
    <property type="entry name" value="DNA/RNA_pol_sf"/>
</dbReference>
<sequence length="313" mass="36636">LTAVLQSKSRTFPVECGIPTADNIIVSLNRRYCNMRERDEFVDLVSKLEKEGKLEPSASNWCNPVRLTRKDSGKLRFTLDLGRLNDMVELDEFGIPNVSETIRHLHNQEYFSIIDLKDGYFQVTIKIEDREKTTFMTPDNRLLQFTRMPQGFKNSPATFQRGMTIILHDLIGKVCYVYLDDILIFGRNEWQHDQNLKLVISRLKMYQLELNDQTSVLKQKQVNFLGFNISKHEIRPKPDRAQGIQDFKRPETKKGLQSFLGLINYDREFVPHLAEKIKPLYNLLSQDGKMIEWDEQSSKILYETKSLWADQLN</sequence>
<dbReference type="SUPFAM" id="SSF56672">
    <property type="entry name" value="DNA/RNA polymerases"/>
    <property type="match status" value="1"/>
</dbReference>
<dbReference type="PANTHER" id="PTHR33064">
    <property type="entry name" value="POL PROTEIN"/>
    <property type="match status" value="1"/>
</dbReference>
<gene>
    <name evidence="2" type="ORF">M153_2040005136</name>
</gene>
<dbReference type="VEuPathDB" id="MicrosporidiaDB:M153_2040005136"/>
<dbReference type="OrthoDB" id="2194291at2759"/>
<feature type="domain" description="Reverse transcriptase" evidence="1">
    <location>
        <begin position="49"/>
        <end position="229"/>
    </location>
</feature>
<dbReference type="InterPro" id="IPR000477">
    <property type="entry name" value="RT_dom"/>
</dbReference>
<keyword evidence="3" id="KW-1185">Reference proteome</keyword>
<dbReference type="AlphaFoldDB" id="A0A0R0LZ41"/>
<dbReference type="InterPro" id="IPR043128">
    <property type="entry name" value="Rev_trsase/Diguanyl_cyclase"/>
</dbReference>
<dbReference type="Proteomes" id="UP000051530">
    <property type="component" value="Unassembled WGS sequence"/>
</dbReference>
<feature type="non-terminal residue" evidence="2">
    <location>
        <position position="1"/>
    </location>
</feature>
<dbReference type="CDD" id="cd01647">
    <property type="entry name" value="RT_LTR"/>
    <property type="match status" value="1"/>
</dbReference>
<dbReference type="Gene3D" id="3.10.10.10">
    <property type="entry name" value="HIV Type 1 Reverse Transcriptase, subunit A, domain 1"/>
    <property type="match status" value="1"/>
</dbReference>
<protein>
    <submittedName>
        <fullName evidence="2">Pol polyprotein</fullName>
    </submittedName>
</protein>
<comment type="caution">
    <text evidence="2">The sequence shown here is derived from an EMBL/GenBank/DDBJ whole genome shotgun (WGS) entry which is preliminary data.</text>
</comment>
<organism evidence="2 3">
    <name type="scientific">Pseudoloma neurophilia</name>
    <dbReference type="NCBI Taxonomy" id="146866"/>
    <lineage>
        <taxon>Eukaryota</taxon>
        <taxon>Fungi</taxon>
        <taxon>Fungi incertae sedis</taxon>
        <taxon>Microsporidia</taxon>
        <taxon>Pseudoloma</taxon>
    </lineage>
</organism>
<accession>A0A0R0LZ41</accession>
<dbReference type="Gene3D" id="3.30.70.270">
    <property type="match status" value="2"/>
</dbReference>
<evidence type="ECO:0000313" key="2">
    <source>
        <dbReference type="EMBL" id="KRH94578.1"/>
    </source>
</evidence>
<proteinExistence type="predicted"/>